<evidence type="ECO:0000256" key="12">
    <source>
        <dbReference type="ARBA" id="ARBA00029757"/>
    </source>
</evidence>
<comment type="similarity">
    <text evidence="13">Belongs to the LpxK family.</text>
</comment>
<dbReference type="NCBIfam" id="TIGR00682">
    <property type="entry name" value="lpxK"/>
    <property type="match status" value="1"/>
</dbReference>
<dbReference type="RefSeq" id="WP_092868052.1">
    <property type="nucleotide sequence ID" value="NZ_FPCH01000002.1"/>
</dbReference>
<keyword evidence="6 13" id="KW-0441">Lipid A biosynthesis</keyword>
<keyword evidence="11 13" id="KW-0443">Lipid metabolism</keyword>
<gene>
    <name evidence="13" type="primary">lpxK</name>
    <name evidence="14" type="ORF">SAMN04488557_2599</name>
</gene>
<comment type="pathway">
    <text evidence="2 13">Glycolipid biosynthesis; lipid IV(A) biosynthesis; lipid IV(A) from (3R)-3-hydroxytetradecanoyl-[acyl-carrier-protein] and UDP-N-acetyl-alpha-D-glucosamine: step 6/6.</text>
</comment>
<dbReference type="Proteomes" id="UP000199423">
    <property type="component" value="Unassembled WGS sequence"/>
</dbReference>
<dbReference type="Pfam" id="PF02606">
    <property type="entry name" value="LpxK"/>
    <property type="match status" value="1"/>
</dbReference>
<dbReference type="InterPro" id="IPR003758">
    <property type="entry name" value="LpxK"/>
</dbReference>
<proteinExistence type="inferred from homology"/>
<evidence type="ECO:0000256" key="3">
    <source>
        <dbReference type="ARBA" id="ARBA00012071"/>
    </source>
</evidence>
<keyword evidence="10 13" id="KW-0067">ATP-binding</keyword>
<evidence type="ECO:0000256" key="5">
    <source>
        <dbReference type="ARBA" id="ARBA00022516"/>
    </source>
</evidence>
<evidence type="ECO:0000256" key="4">
    <source>
        <dbReference type="ARBA" id="ARBA00016436"/>
    </source>
</evidence>
<name>A0A1I7NLK8_9HYPH</name>
<keyword evidence="9 13" id="KW-0418">Kinase</keyword>
<evidence type="ECO:0000256" key="9">
    <source>
        <dbReference type="ARBA" id="ARBA00022777"/>
    </source>
</evidence>
<keyword evidence="5 13" id="KW-0444">Lipid biosynthesis</keyword>
<feature type="binding site" evidence="13">
    <location>
        <begin position="55"/>
        <end position="62"/>
    </location>
    <ligand>
        <name>ATP</name>
        <dbReference type="ChEBI" id="CHEBI:30616"/>
    </ligand>
</feature>
<dbReference type="SUPFAM" id="SSF52540">
    <property type="entry name" value="P-loop containing nucleoside triphosphate hydrolases"/>
    <property type="match status" value="1"/>
</dbReference>
<evidence type="ECO:0000313" key="15">
    <source>
        <dbReference type="Proteomes" id="UP000199423"/>
    </source>
</evidence>
<dbReference type="GO" id="GO:0005886">
    <property type="term" value="C:plasma membrane"/>
    <property type="evidence" value="ECO:0007669"/>
    <property type="project" value="TreeGrafter"/>
</dbReference>
<dbReference type="PANTHER" id="PTHR42724:SF1">
    <property type="entry name" value="TETRAACYLDISACCHARIDE 4'-KINASE, MITOCHONDRIAL-RELATED"/>
    <property type="match status" value="1"/>
</dbReference>
<dbReference type="EMBL" id="FPCH01000002">
    <property type="protein sequence ID" value="SFV35518.1"/>
    <property type="molecule type" value="Genomic_DNA"/>
</dbReference>
<keyword evidence="8 13" id="KW-0547">Nucleotide-binding</keyword>
<evidence type="ECO:0000256" key="6">
    <source>
        <dbReference type="ARBA" id="ARBA00022556"/>
    </source>
</evidence>
<comment type="catalytic activity">
    <reaction evidence="13">
        <text>a lipid A disaccharide + ATP = a lipid IVA + ADP + H(+)</text>
        <dbReference type="Rhea" id="RHEA:67840"/>
        <dbReference type="ChEBI" id="CHEBI:15378"/>
        <dbReference type="ChEBI" id="CHEBI:30616"/>
        <dbReference type="ChEBI" id="CHEBI:176343"/>
        <dbReference type="ChEBI" id="CHEBI:176425"/>
        <dbReference type="ChEBI" id="CHEBI:456216"/>
        <dbReference type="EC" id="2.7.1.130"/>
    </reaction>
</comment>
<evidence type="ECO:0000256" key="10">
    <source>
        <dbReference type="ARBA" id="ARBA00022840"/>
    </source>
</evidence>
<evidence type="ECO:0000256" key="2">
    <source>
        <dbReference type="ARBA" id="ARBA00004870"/>
    </source>
</evidence>
<evidence type="ECO:0000256" key="1">
    <source>
        <dbReference type="ARBA" id="ARBA00002274"/>
    </source>
</evidence>
<dbReference type="HAMAP" id="MF_00409">
    <property type="entry name" value="LpxK"/>
    <property type="match status" value="1"/>
</dbReference>
<accession>A0A1I7NLK8</accession>
<protein>
    <recommendedName>
        <fullName evidence="4 13">Tetraacyldisaccharide 4'-kinase</fullName>
        <ecNumber evidence="3 13">2.7.1.130</ecNumber>
    </recommendedName>
    <alternativeName>
        <fullName evidence="12 13">Lipid A 4'-kinase</fullName>
    </alternativeName>
</protein>
<dbReference type="UniPathway" id="UPA00359">
    <property type="reaction ID" value="UER00482"/>
</dbReference>
<sequence length="343" mass="36551">MPISEPSWWYGPGSGWQTTLLSPIGTLVGRIASRRIQNANPYRSAVPVICVGNFTAGGSGKTPLALFLARLVAEEDREPWFLSRGYGGSLEGPARVIADLHTARDVGDEPLLLARAAPTVVSRDRRKGAEAIERMASKRAVIIMDDGLQNPALAKDLAIALVDAKRGVGNGLVIPAGPLRAPLHVQTALANLIVLTGGDDADRAGSVAGQLKALSRAPIISAQTRAEDDNAKFRGRRVYAFAGIANPGRFFATLSSLGADIIARRAFADHHMFSEAEARELMEAAERSNALLVTTEKDIARLSGIVGARGALKERAETVSIRTSLEGGDLDVLRRLIREAIAR</sequence>
<dbReference type="STRING" id="51670.SAMN04488557_2599"/>
<evidence type="ECO:0000256" key="11">
    <source>
        <dbReference type="ARBA" id="ARBA00023098"/>
    </source>
</evidence>
<reference evidence="15" key="1">
    <citation type="submission" date="2016-10" db="EMBL/GenBank/DDBJ databases">
        <authorList>
            <person name="Varghese N."/>
            <person name="Submissions S."/>
        </authorList>
    </citation>
    <scope>NUCLEOTIDE SEQUENCE [LARGE SCALE GENOMIC DNA]</scope>
    <source>
        <strain evidence="15">DSM 1565</strain>
    </source>
</reference>
<dbReference type="PANTHER" id="PTHR42724">
    <property type="entry name" value="TETRAACYLDISACCHARIDE 4'-KINASE"/>
    <property type="match status" value="1"/>
</dbReference>
<dbReference type="GO" id="GO:0009029">
    <property type="term" value="F:lipid-A 4'-kinase activity"/>
    <property type="evidence" value="ECO:0007669"/>
    <property type="project" value="UniProtKB-UniRule"/>
</dbReference>
<dbReference type="EC" id="2.7.1.130" evidence="3 13"/>
<evidence type="ECO:0000256" key="8">
    <source>
        <dbReference type="ARBA" id="ARBA00022741"/>
    </source>
</evidence>
<evidence type="ECO:0000313" key="14">
    <source>
        <dbReference type="EMBL" id="SFV35518.1"/>
    </source>
</evidence>
<keyword evidence="15" id="KW-1185">Reference proteome</keyword>
<dbReference type="GO" id="GO:0005524">
    <property type="term" value="F:ATP binding"/>
    <property type="evidence" value="ECO:0007669"/>
    <property type="project" value="UniProtKB-UniRule"/>
</dbReference>
<organism evidence="14 15">
    <name type="scientific">Hyphomicrobium facile</name>
    <dbReference type="NCBI Taxonomy" id="51670"/>
    <lineage>
        <taxon>Bacteria</taxon>
        <taxon>Pseudomonadati</taxon>
        <taxon>Pseudomonadota</taxon>
        <taxon>Alphaproteobacteria</taxon>
        <taxon>Hyphomicrobiales</taxon>
        <taxon>Hyphomicrobiaceae</taxon>
        <taxon>Hyphomicrobium</taxon>
    </lineage>
</organism>
<dbReference type="OrthoDB" id="9766423at2"/>
<evidence type="ECO:0000256" key="13">
    <source>
        <dbReference type="HAMAP-Rule" id="MF_00409"/>
    </source>
</evidence>
<dbReference type="GO" id="GO:0009244">
    <property type="term" value="P:lipopolysaccharide core region biosynthetic process"/>
    <property type="evidence" value="ECO:0007669"/>
    <property type="project" value="TreeGrafter"/>
</dbReference>
<dbReference type="GO" id="GO:0009245">
    <property type="term" value="P:lipid A biosynthetic process"/>
    <property type="evidence" value="ECO:0007669"/>
    <property type="project" value="UniProtKB-UniRule"/>
</dbReference>
<keyword evidence="7 13" id="KW-0808">Transferase</keyword>
<dbReference type="AlphaFoldDB" id="A0A1I7NLK8"/>
<dbReference type="InterPro" id="IPR027417">
    <property type="entry name" value="P-loop_NTPase"/>
</dbReference>
<comment type="function">
    <text evidence="1 13">Transfers the gamma-phosphate of ATP to the 4'-position of a tetraacyldisaccharide 1-phosphate intermediate (termed DS-1-P) to form tetraacyldisaccharide 1,4'-bis-phosphate (lipid IVA).</text>
</comment>
<evidence type="ECO:0000256" key="7">
    <source>
        <dbReference type="ARBA" id="ARBA00022679"/>
    </source>
</evidence>